<dbReference type="Pfam" id="PF05954">
    <property type="entry name" value="Phage_GPD"/>
    <property type="match status" value="1"/>
</dbReference>
<proteinExistence type="predicted"/>
<dbReference type="Proteomes" id="UP000234661">
    <property type="component" value="Unassembled WGS sequence"/>
</dbReference>
<gene>
    <name evidence="1" type="ORF">CWM85_32430</name>
</gene>
<dbReference type="InterPro" id="IPR052726">
    <property type="entry name" value="Phage_Baseplate_Hub"/>
</dbReference>
<dbReference type="AlphaFoldDB" id="A0A2J4YGT5"/>
<sequence length="384" mass="42510">MALTTDTIDKAKVLLDEGAQRFQDYQSELSRVPAFSILMGGKALTQLDPRIISLELTDNRGFEADELTIAIDDSDGLIELPPRGAELSVSLGWQGEPLVYKGVYTIDEVAHSGPPDRLEITARSADFRDEFNVKREVSWHDVTVERIVSAIARRYKLTPVISEQLMSAEIDHADQTQESDMSFLTRMADLLGAIATIKNGSLLFILPGGGVSANGKALPQFAITRSSGDRHSFRIADRDAYTGVQAYWLDLEFGKKKKVTVKARKKKTEKKPRSSAREGDYIAGEDGNVFVLRTTYSSEIAAQRAAAAKWQQLKRGAAEFSMTLAYGRADLYPEMHGTVSGFKTDINNQDWIIAKATHTIDEGGFKTQLELEAKIPEWIAETES</sequence>
<name>A0A2J4YGT5_9ENTR</name>
<dbReference type="SUPFAM" id="SSF69279">
    <property type="entry name" value="Phage tail proteins"/>
    <property type="match status" value="1"/>
</dbReference>
<evidence type="ECO:0000313" key="1">
    <source>
        <dbReference type="EMBL" id="PLM50025.1"/>
    </source>
</evidence>
<dbReference type="EMBL" id="PIET01001585">
    <property type="protein sequence ID" value="PLM50025.1"/>
    <property type="molecule type" value="Genomic_DNA"/>
</dbReference>
<dbReference type="PANTHER" id="PTHR35862">
    <property type="entry name" value="FELS-2 PROPHAGE PROTEIN"/>
    <property type="match status" value="1"/>
</dbReference>
<protein>
    <recommendedName>
        <fullName evidence="3">Phage late control D family protein</fullName>
    </recommendedName>
</protein>
<evidence type="ECO:0000313" key="2">
    <source>
        <dbReference type="Proteomes" id="UP000234661"/>
    </source>
</evidence>
<comment type="caution">
    <text evidence="1">The sequence shown here is derived from an EMBL/GenBank/DDBJ whole genome shotgun (WGS) entry which is preliminary data.</text>
</comment>
<reference evidence="1 2" key="1">
    <citation type="submission" date="2017-11" db="EMBL/GenBank/DDBJ databases">
        <authorList>
            <person name="Han C.G."/>
        </authorList>
    </citation>
    <scope>NUCLEOTIDE SEQUENCE [LARGE SCALE GENOMIC DNA]</scope>
    <source>
        <strain evidence="1 2">A2</strain>
    </source>
</reference>
<dbReference type="RefSeq" id="WP_116280518.1">
    <property type="nucleotide sequence ID" value="NZ_CP085764.1"/>
</dbReference>
<dbReference type="PANTHER" id="PTHR35862:SF3">
    <property type="entry name" value="FELS-2 PROPHAGE PROTEIN"/>
    <property type="match status" value="1"/>
</dbReference>
<accession>A0A2J4YGT5</accession>
<organism evidence="1 2">
    <name type="scientific">Klebsiella michiganensis</name>
    <dbReference type="NCBI Taxonomy" id="1134687"/>
    <lineage>
        <taxon>Bacteria</taxon>
        <taxon>Pseudomonadati</taxon>
        <taxon>Pseudomonadota</taxon>
        <taxon>Gammaproteobacteria</taxon>
        <taxon>Enterobacterales</taxon>
        <taxon>Enterobacteriaceae</taxon>
        <taxon>Klebsiella/Raoultella group</taxon>
        <taxon>Klebsiella</taxon>
    </lineage>
</organism>
<reference evidence="1 2" key="2">
    <citation type="submission" date="2018-01" db="EMBL/GenBank/DDBJ databases">
        <title>Genomic study of Klebsiella pneumoniae.</title>
        <authorList>
            <person name="Yang Y."/>
            <person name="Bicalho R."/>
        </authorList>
    </citation>
    <scope>NUCLEOTIDE SEQUENCE [LARGE SCALE GENOMIC DNA]</scope>
    <source>
        <strain evidence="1 2">A2</strain>
    </source>
</reference>
<evidence type="ECO:0008006" key="3">
    <source>
        <dbReference type="Google" id="ProtNLM"/>
    </source>
</evidence>